<comment type="cofactor">
    <cofactor evidence="1">
        <name>Zn(2+)</name>
        <dbReference type="ChEBI" id="CHEBI:29105"/>
    </cofactor>
</comment>
<dbReference type="KEGG" id="mxa:MXAN_4970"/>
<evidence type="ECO:0000256" key="2">
    <source>
        <dbReference type="ARBA" id="ARBA00007749"/>
    </source>
</evidence>
<keyword evidence="5" id="KW-0862">Zinc</keyword>
<evidence type="ECO:0000256" key="5">
    <source>
        <dbReference type="ARBA" id="ARBA00022833"/>
    </source>
</evidence>
<organism evidence="6 7">
    <name type="scientific">Myxococcus xanthus (strain DK1622)</name>
    <dbReference type="NCBI Taxonomy" id="246197"/>
    <lineage>
        <taxon>Bacteria</taxon>
        <taxon>Pseudomonadati</taxon>
        <taxon>Myxococcota</taxon>
        <taxon>Myxococcia</taxon>
        <taxon>Myxococcales</taxon>
        <taxon>Cystobacterineae</taxon>
        <taxon>Myxococcaceae</taxon>
        <taxon>Myxococcus</taxon>
    </lineage>
</organism>
<dbReference type="PANTHER" id="PTHR42978:SF7">
    <property type="entry name" value="METALLO-HYDROLASE RV2300C-RELATED"/>
    <property type="match status" value="1"/>
</dbReference>
<comment type="similarity">
    <text evidence="2">Belongs to the metallo-beta-lactamase superfamily.</text>
</comment>
<evidence type="ECO:0000313" key="6">
    <source>
        <dbReference type="EMBL" id="ABF92380.1"/>
    </source>
</evidence>
<keyword evidence="4" id="KW-0378">Hydrolase</keyword>
<evidence type="ECO:0000256" key="3">
    <source>
        <dbReference type="ARBA" id="ARBA00022723"/>
    </source>
</evidence>
<dbReference type="AlphaFoldDB" id="Q1D2J7"/>
<keyword evidence="7" id="KW-1185">Reference proteome</keyword>
<dbReference type="STRING" id="246197.MXAN_4970"/>
<dbReference type="GO" id="GO:0016787">
    <property type="term" value="F:hydrolase activity"/>
    <property type="evidence" value="ECO:0007669"/>
    <property type="project" value="UniProtKB-KW"/>
</dbReference>
<dbReference type="InterPro" id="IPR051013">
    <property type="entry name" value="MBL_superfamily_lactonases"/>
</dbReference>
<sequence>MRLPYARVEPGDRMNTSPAFRPLPSLAGARAEPVPGLRLQKLRRAALDAREAFVREGPVAAVATCDLVTFPYPAQFAFSGAASSPAPYVMLTNRMQVVQFVDREGARRTLLFNPSDYERGVSAPFYRALRERYGGFVSDKVMSTRHGSVQSHLAALGLIPSDVDYLAFDHLHIQDLRGWLGGDGMPAYFPRARLLVQRAEWEVALEPHPMQAVWLVPGGADIPRERVVLLDGDVWLGQGAALLSTPGHTRGNMSLAVATSREVFVTSENGVATESYTPLQSAIPGVRRFAEHMGWEVVLNGNTREDSLDQYSSMVVEKLFAGTSSVEGAFINFHPSSQLTAHVMAPGLSPTIVLPAPNFGDVRPTPASRRAA</sequence>
<name>Q1D2J7_MYXXD</name>
<dbReference type="eggNOG" id="COG0491">
    <property type="taxonomic scope" value="Bacteria"/>
</dbReference>
<gene>
    <name evidence="6" type="ordered locus">MXAN_4970</name>
</gene>
<protein>
    <submittedName>
        <fullName evidence="6">Uncharacterized protein</fullName>
    </submittedName>
</protein>
<reference evidence="6 7" key="1">
    <citation type="journal article" date="2006" name="Proc. Natl. Acad. Sci. U.S.A.">
        <title>Evolution of sensory complexity recorded in a myxobacterial genome.</title>
        <authorList>
            <person name="Goldman B.S."/>
            <person name="Nierman W.C."/>
            <person name="Kaiser D."/>
            <person name="Slater S.C."/>
            <person name="Durkin A.S."/>
            <person name="Eisen J.A."/>
            <person name="Ronning C.M."/>
            <person name="Barbazuk W.B."/>
            <person name="Blanchard M."/>
            <person name="Field C."/>
            <person name="Halling C."/>
            <person name="Hinkle G."/>
            <person name="Iartchuk O."/>
            <person name="Kim H.S."/>
            <person name="Mackenzie C."/>
            <person name="Madupu R."/>
            <person name="Miller N."/>
            <person name="Shvartsbeyn A."/>
            <person name="Sullivan S.A."/>
            <person name="Vaudin M."/>
            <person name="Wiegand R."/>
            <person name="Kaplan H.B."/>
        </authorList>
    </citation>
    <scope>NUCLEOTIDE SEQUENCE [LARGE SCALE GENOMIC DNA]</scope>
    <source>
        <strain evidence="7">DK1622</strain>
    </source>
</reference>
<dbReference type="Proteomes" id="UP000002402">
    <property type="component" value="Chromosome"/>
</dbReference>
<dbReference type="EMBL" id="CP000113">
    <property type="protein sequence ID" value="ABF92380.1"/>
    <property type="molecule type" value="Genomic_DNA"/>
</dbReference>
<dbReference type="EnsemblBacteria" id="ABF92380">
    <property type="protein sequence ID" value="ABF92380"/>
    <property type="gene ID" value="MXAN_4970"/>
</dbReference>
<dbReference type="GO" id="GO:0046872">
    <property type="term" value="F:metal ion binding"/>
    <property type="evidence" value="ECO:0007669"/>
    <property type="project" value="UniProtKB-KW"/>
</dbReference>
<dbReference type="Gene3D" id="3.60.15.10">
    <property type="entry name" value="Ribonuclease Z/Hydroxyacylglutathione hydrolase-like"/>
    <property type="match status" value="1"/>
</dbReference>
<dbReference type="InterPro" id="IPR036866">
    <property type="entry name" value="RibonucZ/Hydroxyglut_hydro"/>
</dbReference>
<evidence type="ECO:0000256" key="4">
    <source>
        <dbReference type="ARBA" id="ARBA00022801"/>
    </source>
</evidence>
<evidence type="ECO:0000256" key="1">
    <source>
        <dbReference type="ARBA" id="ARBA00001947"/>
    </source>
</evidence>
<dbReference type="PANTHER" id="PTHR42978">
    <property type="entry name" value="QUORUM-QUENCHING LACTONASE YTNP-RELATED-RELATED"/>
    <property type="match status" value="1"/>
</dbReference>
<evidence type="ECO:0000313" key="7">
    <source>
        <dbReference type="Proteomes" id="UP000002402"/>
    </source>
</evidence>
<dbReference type="SUPFAM" id="SSF56281">
    <property type="entry name" value="Metallo-hydrolase/oxidoreductase"/>
    <property type="match status" value="1"/>
</dbReference>
<proteinExistence type="inferred from homology"/>
<dbReference type="HOGENOM" id="CLU_751911_0_0_7"/>
<keyword evidence="3" id="KW-0479">Metal-binding</keyword>
<accession>Q1D2J7</accession>